<feature type="domain" description="MoaB/Mog" evidence="4">
    <location>
        <begin position="168"/>
        <end position="305"/>
    </location>
</feature>
<dbReference type="InterPro" id="IPR005111">
    <property type="entry name" value="MoeA_C_domain_IV"/>
</dbReference>
<dbReference type="InterPro" id="IPR001453">
    <property type="entry name" value="MoaB/Mog_dom"/>
</dbReference>
<dbReference type="GO" id="GO:0005829">
    <property type="term" value="C:cytosol"/>
    <property type="evidence" value="ECO:0007669"/>
    <property type="project" value="TreeGrafter"/>
</dbReference>
<evidence type="ECO:0000313" key="5">
    <source>
        <dbReference type="EMBL" id="PWR71251.1"/>
    </source>
</evidence>
<dbReference type="SUPFAM" id="SSF63882">
    <property type="entry name" value="MoeA N-terminal region -like"/>
    <property type="match status" value="1"/>
</dbReference>
<dbReference type="AlphaFoldDB" id="A0A2V2N6U9"/>
<comment type="caution">
    <text evidence="5">The sequence shown here is derived from an EMBL/GenBank/DDBJ whole genome shotgun (WGS) entry which is preliminary data.</text>
</comment>
<evidence type="ECO:0000256" key="2">
    <source>
        <dbReference type="ARBA" id="ARBA00023150"/>
    </source>
</evidence>
<keyword evidence="2" id="KW-0501">Molybdenum cofactor biosynthesis</keyword>
<proteinExistence type="predicted"/>
<dbReference type="Pfam" id="PF03454">
    <property type="entry name" value="MoeA_C"/>
    <property type="match status" value="1"/>
</dbReference>
<reference evidence="5 6" key="1">
    <citation type="submission" date="2018-05" db="EMBL/GenBank/DDBJ databases">
        <title>Draft genome of Methanospirillum lacunae Ki8-1.</title>
        <authorList>
            <person name="Dueholm M.S."/>
            <person name="Nielsen P.H."/>
            <person name="Bakmann L.F."/>
            <person name="Otzen D.E."/>
        </authorList>
    </citation>
    <scope>NUCLEOTIDE SEQUENCE [LARGE SCALE GENOMIC DNA]</scope>
    <source>
        <strain evidence="5 6">Ki8-1</strain>
    </source>
</reference>
<organism evidence="5 6">
    <name type="scientific">Methanospirillum lacunae</name>
    <dbReference type="NCBI Taxonomy" id="668570"/>
    <lineage>
        <taxon>Archaea</taxon>
        <taxon>Methanobacteriati</taxon>
        <taxon>Methanobacteriota</taxon>
        <taxon>Stenosarchaea group</taxon>
        <taxon>Methanomicrobia</taxon>
        <taxon>Methanomicrobiales</taxon>
        <taxon>Methanospirillaceae</taxon>
        <taxon>Methanospirillum</taxon>
    </lineage>
</organism>
<evidence type="ECO:0000256" key="1">
    <source>
        <dbReference type="ARBA" id="ARBA00005046"/>
    </source>
</evidence>
<comment type="pathway">
    <text evidence="1">Cofactor biosynthesis; molybdopterin biosynthesis.</text>
</comment>
<feature type="region of interest" description="Disordered" evidence="3">
    <location>
        <begin position="521"/>
        <end position="543"/>
    </location>
</feature>
<evidence type="ECO:0000313" key="6">
    <source>
        <dbReference type="Proteomes" id="UP000245657"/>
    </source>
</evidence>
<dbReference type="InterPro" id="IPR036688">
    <property type="entry name" value="MoeA_C_domain_IV_sf"/>
</dbReference>
<dbReference type="SUPFAM" id="SSF63867">
    <property type="entry name" value="MoeA C-terminal domain-like"/>
    <property type="match status" value="1"/>
</dbReference>
<dbReference type="GeneID" id="97547128"/>
<dbReference type="GO" id="GO:0006777">
    <property type="term" value="P:Mo-molybdopterin cofactor biosynthetic process"/>
    <property type="evidence" value="ECO:0007669"/>
    <property type="project" value="UniProtKB-KW"/>
</dbReference>
<dbReference type="UniPathway" id="UPA00344"/>
<dbReference type="OrthoDB" id="31371at2157"/>
<sequence>MKRYLSKIPLPEAITILTKTFPQPDQREFIPAEEANGRVLASPVYAQATIPAARLASMDGIAVRCQETFEARDQNPILLMNVISISTGQVVPTGYDAVIASEEIGFAGDDRYEIRRPARMGQNIREPGEEVKAGRLILHPGHRIEPSDLGALITYGIREVEARSLVVGLIPTGDELVQGDQEPKPGQVRESNTAVIAASLVQAGITAVRYPITPDEPDLIRNVISIAAQSCDLVLISAGSSGGSRDHTREVIEELGSILFHGVAMRPGKTILCGNVESTPVIGLPGQPMASLTAWREIVIPLLRSWEFDLQQIHESSAVTAEPIPSDGGIDEFIPVSIVRILGEDYVFPRPRGAAGQMQAVRSNAVLHIPAVKEGYREGATVTVRLTRQHRDEQGILIAGISDTLTDLLQATFISHTYHLIIRPLSAIGAAAALCKGMCHGIFISGSATGKDSDISRLLQSGCRDQVRSMPVGCRGGELIMLLFRDTPPVLGEISPLIDFLSSETWRKVVGLPEQGCTVEPLTSEPGNEYSEQTTGHTQRIRS</sequence>
<gene>
    <name evidence="5" type="ORF">DK846_10305</name>
</gene>
<dbReference type="GO" id="GO:0061599">
    <property type="term" value="F:molybdopterin molybdotransferase activity"/>
    <property type="evidence" value="ECO:0007669"/>
    <property type="project" value="TreeGrafter"/>
</dbReference>
<dbReference type="SUPFAM" id="SSF53218">
    <property type="entry name" value="Molybdenum cofactor biosynthesis proteins"/>
    <property type="match status" value="1"/>
</dbReference>
<dbReference type="Pfam" id="PF03453">
    <property type="entry name" value="MoeA_N"/>
    <property type="match status" value="1"/>
</dbReference>
<dbReference type="Pfam" id="PF00994">
    <property type="entry name" value="MoCF_biosynth"/>
    <property type="match status" value="1"/>
</dbReference>
<dbReference type="PANTHER" id="PTHR10192">
    <property type="entry name" value="MOLYBDOPTERIN BIOSYNTHESIS PROTEIN"/>
    <property type="match status" value="1"/>
</dbReference>
<dbReference type="Gene3D" id="2.170.190.11">
    <property type="entry name" value="Molybdopterin biosynthesis moea protein, domain 3"/>
    <property type="match status" value="1"/>
</dbReference>
<evidence type="ECO:0000259" key="4">
    <source>
        <dbReference type="SMART" id="SM00852"/>
    </source>
</evidence>
<dbReference type="CDD" id="cd00887">
    <property type="entry name" value="MoeA"/>
    <property type="match status" value="1"/>
</dbReference>
<dbReference type="RefSeq" id="WP_109968869.1">
    <property type="nucleotide sequence ID" value="NZ_CP176093.1"/>
</dbReference>
<evidence type="ECO:0000256" key="3">
    <source>
        <dbReference type="SAM" id="MobiDB-lite"/>
    </source>
</evidence>
<dbReference type="Proteomes" id="UP000245657">
    <property type="component" value="Unassembled WGS sequence"/>
</dbReference>
<name>A0A2V2N6U9_9EURY</name>
<protein>
    <recommendedName>
        <fullName evidence="4">MoaB/Mog domain-containing protein</fullName>
    </recommendedName>
</protein>
<dbReference type="NCBIfam" id="TIGR00177">
    <property type="entry name" value="molyb_syn"/>
    <property type="match status" value="1"/>
</dbReference>
<dbReference type="InterPro" id="IPR036425">
    <property type="entry name" value="MoaB/Mog-like_dom_sf"/>
</dbReference>
<accession>A0A2V2N6U9</accession>
<dbReference type="Gene3D" id="2.40.340.10">
    <property type="entry name" value="MoeA, C-terminal, domain IV"/>
    <property type="match status" value="1"/>
</dbReference>
<dbReference type="EMBL" id="QGMY01000008">
    <property type="protein sequence ID" value="PWR71251.1"/>
    <property type="molecule type" value="Genomic_DNA"/>
</dbReference>
<dbReference type="Gene3D" id="3.90.105.10">
    <property type="entry name" value="Molybdopterin biosynthesis moea protein, domain 2"/>
    <property type="match status" value="1"/>
</dbReference>
<dbReference type="Gene3D" id="3.40.980.10">
    <property type="entry name" value="MoaB/Mog-like domain"/>
    <property type="match status" value="1"/>
</dbReference>
<dbReference type="SMART" id="SM00852">
    <property type="entry name" value="MoCF_biosynth"/>
    <property type="match status" value="1"/>
</dbReference>
<feature type="compositionally biased region" description="Polar residues" evidence="3">
    <location>
        <begin position="530"/>
        <end position="543"/>
    </location>
</feature>
<keyword evidence="6" id="KW-1185">Reference proteome</keyword>
<dbReference type="InterPro" id="IPR005110">
    <property type="entry name" value="MoeA_linker/N"/>
</dbReference>
<dbReference type="PANTHER" id="PTHR10192:SF16">
    <property type="entry name" value="MOLYBDOPTERIN MOLYBDENUMTRANSFERASE"/>
    <property type="match status" value="1"/>
</dbReference>
<dbReference type="InterPro" id="IPR038987">
    <property type="entry name" value="MoeA-like"/>
</dbReference>
<dbReference type="InterPro" id="IPR036135">
    <property type="entry name" value="MoeA_linker/N_sf"/>
</dbReference>